<feature type="domain" description="Core-binding (CB)" evidence="4">
    <location>
        <begin position="391"/>
        <end position="479"/>
    </location>
</feature>
<proteinExistence type="predicted"/>
<keyword evidence="1" id="KW-0238">DNA-binding</keyword>
<dbReference type="Gene3D" id="1.10.150.130">
    <property type="match status" value="1"/>
</dbReference>
<dbReference type="InterPro" id="IPR044068">
    <property type="entry name" value="CB"/>
</dbReference>
<dbReference type="Proteomes" id="UP001549921">
    <property type="component" value="Unassembled WGS sequence"/>
</dbReference>
<sequence>MACELPEVCSTAMPGIGIPRYPVEYTEQDNGLTHQKTAENKTDCFRHSQEKTDISSRNAKSARPIKLCKSNDAKRPLALSANADVPQKLQSRASKSKARAARNSAPGLKLVGASHRPQRSASIQERSNTFSCDRRGGRGLGGLPQREVAVRKVVSETEALALKSKRDFRSIRHSQTATIAPSTLTHTSSVGQPDLGSTHPKGGRYSIDSPTRINDEGTGDDRTTQHHSLGGVPPGEVQRHCRPPVKKPTSAGMALVAPGLGGHIPKVGRPRHRLVRVSKNRGCVPVRDLGLRRWVCSLLRRLQSPLAVQAGVGVPATEPNAPSTTTPQHCSGDIHSGSASMDPVFLADGSPVEGASETNTDRRSTEQLDRSYYGTESTPDREIGASSLDGWGWSRQVAHWSVQEKGLLTKSWRESTLATYKAPIKRWVTWCKTHKINHRSPQGDDVARFLAKLYLEDNLAYRTILLHKSAISAYCAANTENLSKNFFVQQVLKAISLARPQDTKSPIWDTNLLFHWLKNTPATDTLFDISRRTAIILLLASGRRVHDLTLLELPEDSQVESEIYLWPRFGSKTDKPTNRQSGWLLKQHPDNSICPVRHVKKLMELTGSRRSNVTGLTSLFISVTGEVKQATRTMIGGWVRTVFKEAGIDAPPGSIRSAVASKSWIENRSVEDIMIRSNWKSAQTFNKFYCNSVQRSSGAGSQDLLINNFSSV</sequence>
<organism evidence="5 6">
    <name type="scientific">Loxostege sticticalis</name>
    <name type="common">Beet webworm moth</name>
    <dbReference type="NCBI Taxonomy" id="481309"/>
    <lineage>
        <taxon>Eukaryota</taxon>
        <taxon>Metazoa</taxon>
        <taxon>Ecdysozoa</taxon>
        <taxon>Arthropoda</taxon>
        <taxon>Hexapoda</taxon>
        <taxon>Insecta</taxon>
        <taxon>Pterygota</taxon>
        <taxon>Neoptera</taxon>
        <taxon>Endopterygota</taxon>
        <taxon>Lepidoptera</taxon>
        <taxon>Glossata</taxon>
        <taxon>Ditrysia</taxon>
        <taxon>Pyraloidea</taxon>
        <taxon>Crambidae</taxon>
        <taxon>Pyraustinae</taxon>
        <taxon>Loxostege</taxon>
    </lineage>
</organism>
<dbReference type="Gene3D" id="1.10.443.10">
    <property type="entry name" value="Intergrase catalytic core"/>
    <property type="match status" value="1"/>
</dbReference>
<name>A0ABD0SPC6_LOXSC</name>
<accession>A0ABD0SPC6</accession>
<feature type="compositionally biased region" description="Polar residues" evidence="3">
    <location>
        <begin position="119"/>
        <end position="131"/>
    </location>
</feature>
<keyword evidence="2" id="KW-0233">DNA recombination</keyword>
<comment type="caution">
    <text evidence="5">The sequence shown here is derived from an EMBL/GenBank/DDBJ whole genome shotgun (WGS) entry which is preliminary data.</text>
</comment>
<dbReference type="SUPFAM" id="SSF56349">
    <property type="entry name" value="DNA breaking-rejoining enzymes"/>
    <property type="match status" value="1"/>
</dbReference>
<gene>
    <name evidence="5" type="ORF">ABMA28_004936</name>
</gene>
<evidence type="ECO:0000256" key="2">
    <source>
        <dbReference type="ARBA" id="ARBA00023172"/>
    </source>
</evidence>
<evidence type="ECO:0000256" key="1">
    <source>
        <dbReference type="ARBA" id="ARBA00023125"/>
    </source>
</evidence>
<evidence type="ECO:0000313" key="5">
    <source>
        <dbReference type="EMBL" id="KAL0821466.1"/>
    </source>
</evidence>
<feature type="compositionally biased region" description="Basic and acidic residues" evidence="3">
    <location>
        <begin position="213"/>
        <end position="224"/>
    </location>
</feature>
<dbReference type="InterPro" id="IPR011010">
    <property type="entry name" value="DNA_brk_join_enz"/>
</dbReference>
<dbReference type="PANTHER" id="PTHR35617">
    <property type="entry name" value="PHAGE_INTEGRASE DOMAIN-CONTAINING PROTEIN"/>
    <property type="match status" value="1"/>
</dbReference>
<dbReference type="GO" id="GO:0006310">
    <property type="term" value="P:DNA recombination"/>
    <property type="evidence" value="ECO:0007669"/>
    <property type="project" value="UniProtKB-KW"/>
</dbReference>
<dbReference type="EMBL" id="JBEDNZ010000017">
    <property type="protein sequence ID" value="KAL0821466.1"/>
    <property type="molecule type" value="Genomic_DNA"/>
</dbReference>
<feature type="region of interest" description="Disordered" evidence="3">
    <location>
        <begin position="179"/>
        <end position="250"/>
    </location>
</feature>
<feature type="compositionally biased region" description="Polar residues" evidence="3">
    <location>
        <begin position="320"/>
        <end position="329"/>
    </location>
</feature>
<dbReference type="InterPro" id="IPR010998">
    <property type="entry name" value="Integrase_recombinase_N"/>
</dbReference>
<dbReference type="PANTHER" id="PTHR35617:SF3">
    <property type="entry name" value="CORE-BINDING (CB) DOMAIN-CONTAINING PROTEIN"/>
    <property type="match status" value="1"/>
</dbReference>
<evidence type="ECO:0000256" key="3">
    <source>
        <dbReference type="SAM" id="MobiDB-lite"/>
    </source>
</evidence>
<dbReference type="SUPFAM" id="SSF47823">
    <property type="entry name" value="lambda integrase-like, N-terminal domain"/>
    <property type="match status" value="1"/>
</dbReference>
<evidence type="ECO:0000313" key="6">
    <source>
        <dbReference type="Proteomes" id="UP001549921"/>
    </source>
</evidence>
<feature type="region of interest" description="Disordered" evidence="3">
    <location>
        <begin position="318"/>
        <end position="381"/>
    </location>
</feature>
<feature type="compositionally biased region" description="Polar residues" evidence="3">
    <location>
        <begin position="179"/>
        <end position="191"/>
    </location>
</feature>
<feature type="compositionally biased region" description="Basic and acidic residues" evidence="3">
    <location>
        <begin position="359"/>
        <end position="369"/>
    </location>
</feature>
<dbReference type="GO" id="GO:0003677">
    <property type="term" value="F:DNA binding"/>
    <property type="evidence" value="ECO:0007669"/>
    <property type="project" value="UniProtKB-KW"/>
</dbReference>
<dbReference type="AlphaFoldDB" id="A0ABD0SPC6"/>
<dbReference type="PROSITE" id="PS51900">
    <property type="entry name" value="CB"/>
    <property type="match status" value="1"/>
</dbReference>
<feature type="region of interest" description="Disordered" evidence="3">
    <location>
        <begin position="78"/>
        <end position="143"/>
    </location>
</feature>
<evidence type="ECO:0000259" key="4">
    <source>
        <dbReference type="PROSITE" id="PS51900"/>
    </source>
</evidence>
<dbReference type="InterPro" id="IPR013762">
    <property type="entry name" value="Integrase-like_cat_sf"/>
</dbReference>
<reference evidence="5 6" key="1">
    <citation type="submission" date="2024-06" db="EMBL/GenBank/DDBJ databases">
        <title>A chromosome-level genome assembly of beet webworm, Loxostege sticticalis.</title>
        <authorList>
            <person name="Zhang Y."/>
        </authorList>
    </citation>
    <scope>NUCLEOTIDE SEQUENCE [LARGE SCALE GENOMIC DNA]</scope>
    <source>
        <strain evidence="5">AQ028</strain>
        <tissue evidence="5">Male pupae</tissue>
    </source>
</reference>
<protein>
    <recommendedName>
        <fullName evidence="4">Core-binding (CB) domain-containing protein</fullName>
    </recommendedName>
</protein>